<dbReference type="InterPro" id="IPR058667">
    <property type="entry name" value="DUF6242_C"/>
</dbReference>
<keyword evidence="3" id="KW-1185">Reference proteome</keyword>
<gene>
    <name evidence="2" type="ORF">GKE73_15895</name>
</gene>
<dbReference type="SUPFAM" id="SSF110296">
    <property type="entry name" value="Oligoxyloglucan reducing end-specific cellobiohydrolase"/>
    <property type="match status" value="1"/>
</dbReference>
<evidence type="ECO:0000313" key="3">
    <source>
        <dbReference type="Proteomes" id="UP000446658"/>
    </source>
</evidence>
<dbReference type="EMBL" id="WLYX01000001">
    <property type="protein sequence ID" value="MTD33927.1"/>
    <property type="molecule type" value="Genomic_DNA"/>
</dbReference>
<dbReference type="InterPro" id="IPR037053">
    <property type="entry name" value="Phage_tail_collar_dom_sf"/>
</dbReference>
<dbReference type="AlphaFoldDB" id="A0A844GGB1"/>
<dbReference type="Proteomes" id="UP000446658">
    <property type="component" value="Unassembled WGS sequence"/>
</dbReference>
<evidence type="ECO:0000313" key="2">
    <source>
        <dbReference type="EMBL" id="MTD33927.1"/>
    </source>
</evidence>
<comment type="caution">
    <text evidence="2">The sequence shown here is derived from an EMBL/GenBank/DDBJ whole genome shotgun (WGS) entry which is preliminary data.</text>
</comment>
<name>A0A844GGB1_9NEIS</name>
<organism evidence="2 3">
    <name type="scientific">Paludibacterium denitrificans</name>
    <dbReference type="NCBI Taxonomy" id="2675226"/>
    <lineage>
        <taxon>Bacteria</taxon>
        <taxon>Pseudomonadati</taxon>
        <taxon>Pseudomonadota</taxon>
        <taxon>Betaproteobacteria</taxon>
        <taxon>Neisseriales</taxon>
        <taxon>Chromobacteriaceae</taxon>
        <taxon>Paludibacterium</taxon>
    </lineage>
</organism>
<dbReference type="RefSeq" id="WP_230371112.1">
    <property type="nucleotide sequence ID" value="NZ_WLYX01000001.1"/>
</dbReference>
<dbReference type="InterPro" id="IPR036278">
    <property type="entry name" value="Sialidase_sf"/>
</dbReference>
<feature type="domain" description="DUF6242" evidence="1">
    <location>
        <begin position="85"/>
        <end position="195"/>
    </location>
</feature>
<reference evidence="2 3" key="1">
    <citation type="submission" date="2019-11" db="EMBL/GenBank/DDBJ databases">
        <title>Draft genome sequence of Paludibacterium sp. dN18-1.</title>
        <authorList>
            <person name="Im W.-T."/>
        </authorList>
    </citation>
    <scope>NUCLEOTIDE SEQUENCE [LARGE SCALE GENOMIC DNA]</scope>
    <source>
        <strain evidence="3">dN 18-1</strain>
    </source>
</reference>
<evidence type="ECO:0000259" key="1">
    <source>
        <dbReference type="Pfam" id="PF25852"/>
    </source>
</evidence>
<dbReference type="Gene3D" id="3.90.1340.10">
    <property type="entry name" value="Phage tail collar domain"/>
    <property type="match status" value="1"/>
</dbReference>
<dbReference type="Pfam" id="PF25852">
    <property type="entry name" value="DUF6242_C"/>
    <property type="match status" value="1"/>
</dbReference>
<protein>
    <recommendedName>
        <fullName evidence="1">DUF6242 domain-containing protein</fullName>
    </recommendedName>
</protein>
<dbReference type="SUPFAM" id="SSF50939">
    <property type="entry name" value="Sialidases"/>
    <property type="match status" value="1"/>
</dbReference>
<sequence>MSLLANIQSSLGAIGADIKSLFNRGSSKTGDILYAADAPGPDWLPCDGSAYLQSSYPALYGKLGTIPTSNLGDLVPQILPTSNWMAVAFGNGMFVALAAGSGLYSYSSPDGINWTKRSMGATASWDSVAYGNGVFVAVANGTATMATSSDGMTWTTHTMPNSYWKAVAFGNGVFVALANNTSIAATSPDGVTWTQRAIGISANWSALTYGNGVFVAVAMTNNTVCATSPDGVTWTFGGTLPVNASWTSIAYGNGVFVAVGSSGFAVSADGQHWTGGYLPYISSIGVVIFCNGYFAAFNASGYFAATSTDGIVWSKHTQPAAFTCNSAAFGGGMVVVLPASGVVYGISPDGPRYSYDTGTQFVVPDIDALDGRISQLKAYVRT</sequence>
<accession>A0A844GGB1</accession>
<proteinExistence type="predicted"/>